<dbReference type="InterPro" id="IPR001357">
    <property type="entry name" value="BRCT_dom"/>
</dbReference>
<dbReference type="RefSeq" id="XP_013891853.1">
    <property type="nucleotide sequence ID" value="XM_014036399.1"/>
</dbReference>
<comment type="subcellular location">
    <subcellularLocation>
        <location evidence="1">Nucleus</location>
    </subcellularLocation>
</comment>
<keyword evidence="4" id="KW-0539">Nucleus</keyword>
<evidence type="ECO:0000259" key="8">
    <source>
        <dbReference type="PROSITE" id="PS50172"/>
    </source>
</evidence>
<feature type="region of interest" description="Disordered" evidence="7">
    <location>
        <begin position="18"/>
        <end position="37"/>
    </location>
</feature>
<evidence type="ECO:0000256" key="1">
    <source>
        <dbReference type="ARBA" id="ARBA00004123"/>
    </source>
</evidence>
<dbReference type="GO" id="GO:0008420">
    <property type="term" value="F:RNA polymerase II CTD heptapeptide repeat phosphatase activity"/>
    <property type="evidence" value="ECO:0007669"/>
    <property type="project" value="InterPro"/>
</dbReference>
<dbReference type="GeneID" id="25732762"/>
<feature type="region of interest" description="Disordered" evidence="7">
    <location>
        <begin position="49"/>
        <end position="94"/>
    </location>
</feature>
<dbReference type="InterPro" id="IPR036420">
    <property type="entry name" value="BRCT_dom_sf"/>
</dbReference>
<evidence type="ECO:0000256" key="6">
    <source>
        <dbReference type="ARBA" id="ARBA00048336"/>
    </source>
</evidence>
<feature type="compositionally biased region" description="Gly residues" evidence="7">
    <location>
        <begin position="71"/>
        <end position="90"/>
    </location>
</feature>
<dbReference type="SMART" id="SM00292">
    <property type="entry name" value="BRCT"/>
    <property type="match status" value="1"/>
</dbReference>
<evidence type="ECO:0000256" key="3">
    <source>
        <dbReference type="ARBA" id="ARBA00022801"/>
    </source>
</evidence>
<dbReference type="EC" id="3.1.3.16" evidence="2"/>
<accession>A0A0D2K9U8</accession>
<dbReference type="KEGG" id="mng:MNEG_15131"/>
<dbReference type="PANTHER" id="PTHR23081">
    <property type="entry name" value="RNA POLYMERASE II CTD PHOSPHATASE"/>
    <property type="match status" value="1"/>
</dbReference>
<proteinExistence type="predicted"/>
<dbReference type="PROSITE" id="PS50172">
    <property type="entry name" value="BRCT"/>
    <property type="match status" value="1"/>
</dbReference>
<dbReference type="PANTHER" id="PTHR23081:SF36">
    <property type="entry name" value="RNA POLYMERASE II SUBUNIT A C-TERMINAL DOMAIN PHOSPHATASE"/>
    <property type="match status" value="1"/>
</dbReference>
<keyword evidence="10" id="KW-1185">Reference proteome</keyword>
<dbReference type="Proteomes" id="UP000054498">
    <property type="component" value="Unassembled WGS sequence"/>
</dbReference>
<name>A0A0D2K9U8_9CHLO</name>
<evidence type="ECO:0000256" key="5">
    <source>
        <dbReference type="ARBA" id="ARBA00047761"/>
    </source>
</evidence>
<comment type="catalytic activity">
    <reaction evidence="5">
        <text>O-phospho-L-seryl-[protein] + H2O = L-seryl-[protein] + phosphate</text>
        <dbReference type="Rhea" id="RHEA:20629"/>
        <dbReference type="Rhea" id="RHEA-COMP:9863"/>
        <dbReference type="Rhea" id="RHEA-COMP:11604"/>
        <dbReference type="ChEBI" id="CHEBI:15377"/>
        <dbReference type="ChEBI" id="CHEBI:29999"/>
        <dbReference type="ChEBI" id="CHEBI:43474"/>
        <dbReference type="ChEBI" id="CHEBI:83421"/>
        <dbReference type="EC" id="3.1.3.16"/>
    </reaction>
</comment>
<dbReference type="SUPFAM" id="SSF52113">
    <property type="entry name" value="BRCT domain"/>
    <property type="match status" value="1"/>
</dbReference>
<protein>
    <recommendedName>
        <fullName evidence="2">protein-serine/threonine phosphatase</fullName>
        <ecNumber evidence="2">3.1.3.16</ecNumber>
    </recommendedName>
</protein>
<dbReference type="CDD" id="cd17729">
    <property type="entry name" value="BRCT_CTDP1"/>
    <property type="match status" value="1"/>
</dbReference>
<gene>
    <name evidence="9" type="ORF">MNEG_15131</name>
</gene>
<dbReference type="Gene3D" id="3.40.50.10190">
    <property type="entry name" value="BRCT domain"/>
    <property type="match status" value="1"/>
</dbReference>
<feature type="compositionally biased region" description="Gly residues" evidence="7">
    <location>
        <begin position="19"/>
        <end position="37"/>
    </location>
</feature>
<dbReference type="EMBL" id="KK105274">
    <property type="protein sequence ID" value="KIY92833.1"/>
    <property type="molecule type" value="Genomic_DNA"/>
</dbReference>
<evidence type="ECO:0000313" key="10">
    <source>
        <dbReference type="Proteomes" id="UP000054498"/>
    </source>
</evidence>
<evidence type="ECO:0000256" key="4">
    <source>
        <dbReference type="ARBA" id="ARBA00023242"/>
    </source>
</evidence>
<evidence type="ECO:0000256" key="2">
    <source>
        <dbReference type="ARBA" id="ARBA00013081"/>
    </source>
</evidence>
<organism evidence="9 10">
    <name type="scientific">Monoraphidium neglectum</name>
    <dbReference type="NCBI Taxonomy" id="145388"/>
    <lineage>
        <taxon>Eukaryota</taxon>
        <taxon>Viridiplantae</taxon>
        <taxon>Chlorophyta</taxon>
        <taxon>core chlorophytes</taxon>
        <taxon>Chlorophyceae</taxon>
        <taxon>CS clade</taxon>
        <taxon>Sphaeropleales</taxon>
        <taxon>Selenastraceae</taxon>
        <taxon>Monoraphidium</taxon>
    </lineage>
</organism>
<dbReference type="InterPro" id="IPR039189">
    <property type="entry name" value="Fcp1"/>
</dbReference>
<dbReference type="GO" id="GO:0005634">
    <property type="term" value="C:nucleus"/>
    <property type="evidence" value="ECO:0007669"/>
    <property type="project" value="UniProtKB-SubCell"/>
</dbReference>
<evidence type="ECO:0000313" key="9">
    <source>
        <dbReference type="EMBL" id="KIY92833.1"/>
    </source>
</evidence>
<sequence>MLATCLRVLRAVHEEFFQGTGGDAGGGAAGAEGEGAGAAGPACNGGGGGGAAGAGAAERRAPTKRRRLRGGSDGGPDGPGGGGGGGGGGAAAALDPSALRGRDVRTCLADARARVLRGCCVAFSRCWPQYVSPFDQPLWALAEGLGADCSTHYSAGRTTHVVAAPDRGGELPLTDKVQAARRDGVHVVHYDWLLASKFRWARRRGTTKLNWGPLRLAASAAAAAAAAVWEGVWHRADEAGYEMPAYVQSGRAAGAKARGFSWQPAGGERDARIAAQAAGRAG</sequence>
<dbReference type="AlphaFoldDB" id="A0A0D2K9U8"/>
<reference evidence="9 10" key="1">
    <citation type="journal article" date="2013" name="BMC Genomics">
        <title>Reconstruction of the lipid metabolism for the microalga Monoraphidium neglectum from its genome sequence reveals characteristics suitable for biofuel production.</title>
        <authorList>
            <person name="Bogen C."/>
            <person name="Al-Dilaimi A."/>
            <person name="Albersmeier A."/>
            <person name="Wichmann J."/>
            <person name="Grundmann M."/>
            <person name="Rupp O."/>
            <person name="Lauersen K.J."/>
            <person name="Blifernez-Klassen O."/>
            <person name="Kalinowski J."/>
            <person name="Goesmann A."/>
            <person name="Mussgnug J.H."/>
            <person name="Kruse O."/>
        </authorList>
    </citation>
    <scope>NUCLEOTIDE SEQUENCE [LARGE SCALE GENOMIC DNA]</scope>
    <source>
        <strain evidence="9 10">SAG 48.87</strain>
    </source>
</reference>
<comment type="catalytic activity">
    <reaction evidence="6">
        <text>O-phospho-L-threonyl-[protein] + H2O = L-threonyl-[protein] + phosphate</text>
        <dbReference type="Rhea" id="RHEA:47004"/>
        <dbReference type="Rhea" id="RHEA-COMP:11060"/>
        <dbReference type="Rhea" id="RHEA-COMP:11605"/>
        <dbReference type="ChEBI" id="CHEBI:15377"/>
        <dbReference type="ChEBI" id="CHEBI:30013"/>
        <dbReference type="ChEBI" id="CHEBI:43474"/>
        <dbReference type="ChEBI" id="CHEBI:61977"/>
        <dbReference type="EC" id="3.1.3.16"/>
    </reaction>
</comment>
<evidence type="ECO:0000256" key="7">
    <source>
        <dbReference type="SAM" id="MobiDB-lite"/>
    </source>
</evidence>
<keyword evidence="3" id="KW-0378">Hydrolase</keyword>
<dbReference type="Pfam" id="PF00533">
    <property type="entry name" value="BRCT"/>
    <property type="match status" value="1"/>
</dbReference>
<dbReference type="STRING" id="145388.A0A0D2K9U8"/>
<feature type="domain" description="BRCT" evidence="8">
    <location>
        <begin position="111"/>
        <end position="196"/>
    </location>
</feature>
<dbReference type="OrthoDB" id="10249888at2759"/>